<name>T5LWW8_ACTVI</name>
<dbReference type="AlphaFoldDB" id="T5LWW8"/>
<evidence type="ECO:0000313" key="2">
    <source>
        <dbReference type="Proteomes" id="UP000004668"/>
    </source>
</evidence>
<dbReference type="HOGENOM" id="CLU_3283651_0_0_11"/>
<organism evidence="1 2">
    <name type="scientific">Actinomyces viscosus C505</name>
    <dbReference type="NCBI Taxonomy" id="562973"/>
    <lineage>
        <taxon>Bacteria</taxon>
        <taxon>Bacillati</taxon>
        <taxon>Actinomycetota</taxon>
        <taxon>Actinomycetes</taxon>
        <taxon>Actinomycetales</taxon>
        <taxon>Actinomycetaceae</taxon>
        <taxon>Actinomyces</taxon>
    </lineage>
</organism>
<reference evidence="2" key="1">
    <citation type="submission" date="2010-02" db="EMBL/GenBank/DDBJ databases">
        <title>The Genome Sequence of Prevotella oris strain C735.</title>
        <authorList>
            <consortium name="The Broad Institute Genome Sequencing Platform"/>
            <person name="Ward D."/>
            <person name="Feldgarden M."/>
            <person name="Earl A."/>
            <person name="Young S.K."/>
            <person name="Zeng Q."/>
            <person name="Koehrsen M."/>
            <person name="Alvarado L."/>
            <person name="Berlin A."/>
            <person name="Bochicchio J."/>
            <person name="Borenstein D."/>
            <person name="Chapman S.B."/>
            <person name="Chen Z."/>
            <person name="Engels R."/>
            <person name="Freedman E."/>
            <person name="Gellesch M."/>
            <person name="Goldberg J."/>
            <person name="Griggs A."/>
            <person name="Gujja S."/>
            <person name="Heilman E."/>
            <person name="Heiman D."/>
            <person name="Hepburn T."/>
            <person name="Howarth C."/>
            <person name="Jen D."/>
            <person name="Larson L."/>
            <person name="Mehta T."/>
            <person name="Park D."/>
            <person name="Pearson M."/>
            <person name="Roberts A."/>
            <person name="Saif S."/>
            <person name="Shea T."/>
            <person name="Shenoy N."/>
            <person name="Sisk P."/>
            <person name="Stolte C."/>
            <person name="Sykes S."/>
            <person name="Thomson T."/>
            <person name="Walk T."/>
            <person name="White J."/>
            <person name="Yandava C."/>
            <person name="Sibley C.D."/>
            <person name="Field T.R."/>
            <person name="Grinwis M."/>
            <person name="Eshaghurshan C.S."/>
            <person name="Surette M.G."/>
            <person name="Haas B."/>
            <person name="Nusbaum C."/>
            <person name="Birren B."/>
        </authorList>
    </citation>
    <scope>NUCLEOTIDE SEQUENCE [LARGE SCALE GENOMIC DNA]</scope>
    <source>
        <strain evidence="2">C505</strain>
    </source>
</reference>
<comment type="caution">
    <text evidence="1">The sequence shown here is derived from an EMBL/GenBank/DDBJ whole genome shotgun (WGS) entry which is preliminary data.</text>
</comment>
<proteinExistence type="predicted"/>
<accession>T5LWW8</accession>
<reference evidence="1 2" key="2">
    <citation type="submission" date="2011-10" db="EMBL/GenBank/DDBJ databases">
        <title>The Genome Sequence of Actinomyces viscosus C505.</title>
        <authorList>
            <consortium name="The Broad Institute Genome Sequencing Platform"/>
            <consortium name="The Broad Institute Genome Sequencing Center for Infectious Disease"/>
            <person name="Earl A."/>
            <person name="Ward D."/>
            <person name="Feldgarden M."/>
            <person name="Gevers D."/>
            <person name="Sibley C.D."/>
            <person name="Field T.R."/>
            <person name="Grinwis M."/>
            <person name="Eshaghurshan C.S."/>
            <person name="Surette M.G."/>
            <person name="Young S.K."/>
            <person name="Zeng Q."/>
            <person name="Gargeya S."/>
            <person name="Fitzgerald M."/>
            <person name="Haas B."/>
            <person name="Abouelleil A."/>
            <person name="Alvarado L."/>
            <person name="Arachchi H.M."/>
            <person name="Berlin A."/>
            <person name="Brown A."/>
            <person name="Chapman S.B."/>
            <person name="Chen Z."/>
            <person name="Dunbar C."/>
            <person name="Freedman E."/>
            <person name="Gearin G."/>
            <person name="Goldberg J."/>
            <person name="Griggs A."/>
            <person name="Gujja S."/>
            <person name="Heiman D."/>
            <person name="Howarth C."/>
            <person name="Larson L."/>
            <person name="Lui A."/>
            <person name="MacDonald P.J.P."/>
            <person name="Montmayeur A."/>
            <person name="Murphy C."/>
            <person name="Neiman D."/>
            <person name="Pearson M."/>
            <person name="Priest M."/>
            <person name="Roberts A."/>
            <person name="Saif S."/>
            <person name="Shea T."/>
            <person name="Shenoy N."/>
            <person name="Sisk P."/>
            <person name="Stolte C."/>
            <person name="Sykes S."/>
            <person name="Wortman J."/>
            <person name="Nusbaum C."/>
            <person name="Birren B."/>
        </authorList>
    </citation>
    <scope>NUCLEOTIDE SEQUENCE [LARGE SCALE GENOMIC DNA]</scope>
    <source>
        <strain evidence="1 2">C505</strain>
    </source>
</reference>
<gene>
    <name evidence="1" type="ORF">HMPREF0059_02706</name>
</gene>
<dbReference type="RefSeq" id="WP_020992117.1">
    <property type="nucleotide sequence ID" value="NZ_KI391970.1"/>
</dbReference>
<protein>
    <submittedName>
        <fullName evidence="1">Uncharacterized protein</fullName>
    </submittedName>
</protein>
<dbReference type="EMBL" id="ACRE02000072">
    <property type="protein sequence ID" value="EQM96821.1"/>
    <property type="molecule type" value="Genomic_DNA"/>
</dbReference>
<evidence type="ECO:0000313" key="1">
    <source>
        <dbReference type="EMBL" id="EQM96821.1"/>
    </source>
</evidence>
<dbReference type="Proteomes" id="UP000004668">
    <property type="component" value="Unassembled WGS sequence"/>
</dbReference>
<sequence>MDELLSLQAFDVQADTLPERASSISLWCDGNNSGASVWCG</sequence>